<dbReference type="PROSITE" id="PS00687">
    <property type="entry name" value="ALDEHYDE_DEHYDR_GLU"/>
    <property type="match status" value="1"/>
</dbReference>
<dbReference type="Gene3D" id="3.40.605.10">
    <property type="entry name" value="Aldehyde Dehydrogenase, Chain A, domain 1"/>
    <property type="match status" value="1"/>
</dbReference>
<proteinExistence type="inferred from homology"/>
<evidence type="ECO:0000256" key="6">
    <source>
        <dbReference type="ARBA" id="ARBA00030806"/>
    </source>
</evidence>
<dbReference type="Gene3D" id="3.40.309.10">
    <property type="entry name" value="Aldehyde Dehydrogenase, Chain A, domain 2"/>
    <property type="match status" value="1"/>
</dbReference>
<keyword evidence="11" id="KW-1185">Reference proteome</keyword>
<dbReference type="CDD" id="cd07103">
    <property type="entry name" value="ALDH_F5_SSADH_GabD"/>
    <property type="match status" value="1"/>
</dbReference>
<comment type="similarity">
    <text evidence="2 8">Belongs to the aldehyde dehydrogenase family.</text>
</comment>
<reference evidence="10 11" key="2">
    <citation type="submission" date="2018-11" db="EMBL/GenBank/DDBJ databases">
        <authorList>
            <consortium name="Pathogen Informatics"/>
        </authorList>
    </citation>
    <scope>NUCLEOTIDE SEQUENCE [LARGE SCALE GENOMIC DNA]</scope>
</reference>
<dbReference type="AlphaFoldDB" id="A0A0R3W180"/>
<gene>
    <name evidence="10" type="ORF">TASK_LOCUS3473</name>
</gene>
<reference evidence="12" key="1">
    <citation type="submission" date="2017-02" db="UniProtKB">
        <authorList>
            <consortium name="WormBaseParasite"/>
        </authorList>
    </citation>
    <scope>IDENTIFICATION</scope>
</reference>
<dbReference type="PROSITE" id="PS00070">
    <property type="entry name" value="ALDEHYDE_DEHYDR_CYS"/>
    <property type="match status" value="1"/>
</dbReference>
<dbReference type="FunFam" id="3.40.605.10:FF:000007">
    <property type="entry name" value="NAD/NADP-dependent betaine aldehyde dehydrogenase"/>
    <property type="match status" value="1"/>
</dbReference>
<feature type="active site" evidence="7">
    <location>
        <position position="295"/>
    </location>
</feature>
<dbReference type="InterPro" id="IPR016160">
    <property type="entry name" value="Ald_DH_CS_CYS"/>
</dbReference>
<dbReference type="PANTHER" id="PTHR43353:SF5">
    <property type="entry name" value="SUCCINATE-SEMIALDEHYDE DEHYDROGENASE, MITOCHONDRIAL"/>
    <property type="match status" value="1"/>
</dbReference>
<dbReference type="InterPro" id="IPR015590">
    <property type="entry name" value="Aldehyde_DH_dom"/>
</dbReference>
<dbReference type="InterPro" id="IPR016162">
    <property type="entry name" value="Ald_DH_N"/>
</dbReference>
<dbReference type="InterPro" id="IPR050740">
    <property type="entry name" value="Aldehyde_DH_Superfamily"/>
</dbReference>
<dbReference type="WBParaSite" id="TASK_0000347201-mRNA-1">
    <property type="protein sequence ID" value="TASK_0000347201-mRNA-1"/>
    <property type="gene ID" value="TASK_0000347201"/>
</dbReference>
<dbReference type="Proteomes" id="UP000282613">
    <property type="component" value="Unassembled WGS sequence"/>
</dbReference>
<dbReference type="EC" id="1.2.1.24" evidence="3"/>
<dbReference type="InterPro" id="IPR016163">
    <property type="entry name" value="Ald_DH_C"/>
</dbReference>
<dbReference type="OrthoDB" id="310895at2759"/>
<evidence type="ECO:0000256" key="5">
    <source>
        <dbReference type="ARBA" id="ARBA00023002"/>
    </source>
</evidence>
<evidence type="ECO:0000256" key="7">
    <source>
        <dbReference type="PROSITE-ProRule" id="PRU10007"/>
    </source>
</evidence>
<dbReference type="EMBL" id="UYRS01018300">
    <property type="protein sequence ID" value="VDK31870.1"/>
    <property type="molecule type" value="Genomic_DNA"/>
</dbReference>
<organism evidence="12">
    <name type="scientific">Taenia asiatica</name>
    <name type="common">Asian tapeworm</name>
    <dbReference type="NCBI Taxonomy" id="60517"/>
    <lineage>
        <taxon>Eukaryota</taxon>
        <taxon>Metazoa</taxon>
        <taxon>Spiralia</taxon>
        <taxon>Lophotrochozoa</taxon>
        <taxon>Platyhelminthes</taxon>
        <taxon>Cestoda</taxon>
        <taxon>Eucestoda</taxon>
        <taxon>Cyclophyllidea</taxon>
        <taxon>Taeniidae</taxon>
        <taxon>Taenia</taxon>
    </lineage>
</organism>
<dbReference type="InterPro" id="IPR029510">
    <property type="entry name" value="Ald_DH_CS_GLU"/>
</dbReference>
<evidence type="ECO:0000256" key="4">
    <source>
        <dbReference type="ARBA" id="ARBA00019842"/>
    </source>
</evidence>
<dbReference type="GO" id="GO:0009450">
    <property type="term" value="P:gamma-aminobutyric acid catabolic process"/>
    <property type="evidence" value="ECO:0007669"/>
    <property type="project" value="TreeGrafter"/>
</dbReference>
<dbReference type="STRING" id="60517.A0A0R3W180"/>
<evidence type="ECO:0000313" key="12">
    <source>
        <dbReference type="WBParaSite" id="TASK_0000347201-mRNA-1"/>
    </source>
</evidence>
<evidence type="ECO:0000256" key="3">
    <source>
        <dbReference type="ARBA" id="ARBA00013051"/>
    </source>
</evidence>
<dbReference type="PANTHER" id="PTHR43353">
    <property type="entry name" value="SUCCINATE-SEMIALDEHYDE DEHYDROGENASE, MITOCHONDRIAL"/>
    <property type="match status" value="1"/>
</dbReference>
<evidence type="ECO:0000313" key="11">
    <source>
        <dbReference type="Proteomes" id="UP000282613"/>
    </source>
</evidence>
<dbReference type="InterPro" id="IPR016161">
    <property type="entry name" value="Ald_DH/histidinol_DH"/>
</dbReference>
<comment type="pathway">
    <text evidence="1">Amino-acid degradation; 4-aminobutanoate degradation.</text>
</comment>
<dbReference type="FunFam" id="3.40.309.10:FF:000004">
    <property type="entry name" value="Succinate-semialdehyde dehydrogenase I"/>
    <property type="match status" value="1"/>
</dbReference>
<evidence type="ECO:0000256" key="8">
    <source>
        <dbReference type="RuleBase" id="RU003345"/>
    </source>
</evidence>
<dbReference type="GO" id="GO:0004777">
    <property type="term" value="F:succinate-semialdehyde dehydrogenase (NAD+) activity"/>
    <property type="evidence" value="ECO:0007669"/>
    <property type="project" value="UniProtKB-EC"/>
</dbReference>
<accession>A0A0R3W180</accession>
<name>A0A0R3W180_TAEAS</name>
<keyword evidence="5 8" id="KW-0560">Oxidoreductase</keyword>
<dbReference type="Pfam" id="PF00171">
    <property type="entry name" value="Aldedh"/>
    <property type="match status" value="1"/>
</dbReference>
<protein>
    <recommendedName>
        <fullName evidence="4">Succinate-semialdehyde dehydrogenase, mitochondrial</fullName>
        <ecNumber evidence="3">1.2.1.24</ecNumber>
    </recommendedName>
    <alternativeName>
        <fullName evidence="6">NAD(+)-dependent succinic semialdehyde dehydrogenase</fullName>
    </alternativeName>
</protein>
<evidence type="ECO:0000256" key="2">
    <source>
        <dbReference type="ARBA" id="ARBA00009986"/>
    </source>
</evidence>
<sequence>MSSRLASLATPLRRTLSTQAWRSLVPEGKALIGGEWKAGSSGQTFPASCWKTSHSYRSLCVIQVFSPAKEEQITEVPCASSMGDLDASIEAAAEAQPAWAALTVGARARVLEQWASKLEENAPLLAQLITAENGKVDSDARGEISSAIQQLRWYANEARATYGQVIPSTNVPGRRLMVVHQPIGVVAMITPWNFPLSMMTRKAGAALAAGCAVVLKPADETPLTAIAAAFLATSEAGLDPRLLSILTSPREDADAVGRVFCSHPLIRLVGFTGSTTVGKKLYTAAAMHMRRVQLELGGNAPFIIFESADLDSAVSQLIASKFRCSGQTCVCANRILVHESIHETFVDMLTTAVGGLELGKHQGPLINKAALNKVCKQFQLFLQVASMVGAAMREGAVATIGGKRAHVDGRGHFYSPTVLINVTPTMSCGREEIFGPVAPIIKFGTEAEAVALANSTPSGLAGYMFSREVGQCWRVAEAMEAGLVGVNTGLVSTPEAPFGGVKHSGIGHEGGPGALKEFMNTKYMCWAGID</sequence>
<evidence type="ECO:0000256" key="1">
    <source>
        <dbReference type="ARBA" id="ARBA00005176"/>
    </source>
</evidence>
<evidence type="ECO:0000259" key="9">
    <source>
        <dbReference type="Pfam" id="PF00171"/>
    </source>
</evidence>
<feature type="domain" description="Aldehyde dehydrogenase" evidence="9">
    <location>
        <begin position="62"/>
        <end position="523"/>
    </location>
</feature>
<evidence type="ECO:0000313" key="10">
    <source>
        <dbReference type="EMBL" id="VDK31870.1"/>
    </source>
</evidence>
<dbReference type="SUPFAM" id="SSF53720">
    <property type="entry name" value="ALDH-like"/>
    <property type="match status" value="1"/>
</dbReference>